<feature type="region of interest" description="Disordered" evidence="1">
    <location>
        <begin position="104"/>
        <end position="123"/>
    </location>
</feature>
<dbReference type="EMBL" id="BK016176">
    <property type="protein sequence ID" value="DAG00059.1"/>
    <property type="molecule type" value="Genomic_DNA"/>
</dbReference>
<organism evidence="2">
    <name type="scientific">Siphoviridae sp. ctBeL15</name>
    <dbReference type="NCBI Taxonomy" id="2825374"/>
    <lineage>
        <taxon>Viruses</taxon>
        <taxon>Duplodnaviria</taxon>
        <taxon>Heunggongvirae</taxon>
        <taxon>Uroviricota</taxon>
        <taxon>Caudoviricetes</taxon>
    </lineage>
</organism>
<protein>
    <submittedName>
        <fullName evidence="2">Uncharacterized protein</fullName>
    </submittedName>
</protein>
<evidence type="ECO:0000256" key="1">
    <source>
        <dbReference type="SAM" id="MobiDB-lite"/>
    </source>
</evidence>
<sequence length="123" mass="14086">MAARKYRLYAARVTGETVALAEKERFVRITAGYMLLYRTTAPKKMQTMEIKGADMKRLTERDRLWLADCIAAALADGVKKNRADTQKRLNELLDAWERELEKERSRIDEEAAHGAGEAEEPDK</sequence>
<reference evidence="2" key="1">
    <citation type="journal article" date="2021" name="Proc. Natl. Acad. Sci. U.S.A.">
        <title>A Catalog of Tens of Thousands of Viruses from Human Metagenomes Reveals Hidden Associations with Chronic Diseases.</title>
        <authorList>
            <person name="Tisza M.J."/>
            <person name="Buck C.B."/>
        </authorList>
    </citation>
    <scope>NUCLEOTIDE SEQUENCE</scope>
    <source>
        <strain evidence="2">CtBeL15</strain>
    </source>
</reference>
<name>A0A8S5V0A8_9CAUD</name>
<evidence type="ECO:0000313" key="2">
    <source>
        <dbReference type="EMBL" id="DAG00059.1"/>
    </source>
</evidence>
<proteinExistence type="predicted"/>
<accession>A0A8S5V0A8</accession>